<evidence type="ECO:0000313" key="1">
    <source>
        <dbReference type="EMBL" id="AXQ68727.1"/>
    </source>
</evidence>
<accession>A0A385ED32</accession>
<reference evidence="2" key="1">
    <citation type="submission" date="2018-07" db="EMBL/GenBank/DDBJ databases">
        <title>Giant CbK-like Caulobacter bacteriophages have genetically divergent genomes.</title>
        <authorList>
            <person name="Wilson K.M."/>
            <person name="Ely B."/>
        </authorList>
    </citation>
    <scope>NUCLEOTIDE SEQUENCE [LARGE SCALE GENOMIC DNA]</scope>
</reference>
<dbReference type="EMBL" id="MH588545">
    <property type="protein sequence ID" value="AXQ68727.1"/>
    <property type="molecule type" value="Genomic_DNA"/>
</dbReference>
<dbReference type="Proteomes" id="UP000259026">
    <property type="component" value="Segment"/>
</dbReference>
<sequence>MCILKVFADNLIDDLRAFMMPCAWKSFGWVSMSMGGSNSKGWV</sequence>
<protein>
    <submittedName>
        <fullName evidence="1">Uncharacterized protein</fullName>
    </submittedName>
</protein>
<evidence type="ECO:0000313" key="2">
    <source>
        <dbReference type="Proteomes" id="UP000259026"/>
    </source>
</evidence>
<proteinExistence type="predicted"/>
<name>A0A385ED32_9CAUD</name>
<keyword evidence="2" id="KW-1185">Reference proteome</keyword>
<organism evidence="1 2">
    <name type="scientific">Caulobacter phage CcrPW</name>
    <dbReference type="NCBI Taxonomy" id="2283271"/>
    <lineage>
        <taxon>Viruses</taxon>
        <taxon>Duplodnaviria</taxon>
        <taxon>Heunggongvirae</taxon>
        <taxon>Uroviricota</taxon>
        <taxon>Caudoviricetes</taxon>
        <taxon>Jeanschmidtviridae</taxon>
        <taxon>Colossusvirus</taxon>
        <taxon>Colossusvirus PW</taxon>
    </lineage>
</organism>
<reference evidence="1 2" key="2">
    <citation type="submission" date="2018-09" db="EMBL/GenBank/DDBJ databases">
        <title>Giant CbK-like Caulobacter bacteriophages have genetically divergent genomes.</title>
        <authorList>
            <person name="Wilson K."/>
            <person name="Ely B."/>
        </authorList>
    </citation>
    <scope>NUCLEOTIDE SEQUENCE [LARGE SCALE GENOMIC DNA]</scope>
</reference>
<gene>
    <name evidence="1" type="ORF">CcrPW_gp188</name>
</gene>